<organism evidence="1 2">
    <name type="scientific">Pantoea ananas</name>
    <name type="common">Erwinia uredovora</name>
    <dbReference type="NCBI Taxonomy" id="553"/>
    <lineage>
        <taxon>Bacteria</taxon>
        <taxon>Pseudomonadati</taxon>
        <taxon>Pseudomonadota</taxon>
        <taxon>Gammaproteobacteria</taxon>
        <taxon>Enterobacterales</taxon>
        <taxon>Erwiniaceae</taxon>
        <taxon>Pantoea</taxon>
    </lineage>
</organism>
<name>A0AAJ1FRX9_PANAN</name>
<sequence length="72" mass="8319">MQRAEDEKMAAPGATVSAVRQYLKKRAAMAQNEVVRLVRLAQGECRSGRGDWSCRYWGCPPIKARLQIWRRR</sequence>
<dbReference type="Proteomes" id="UP001208888">
    <property type="component" value="Unassembled WGS sequence"/>
</dbReference>
<proteinExistence type="predicted"/>
<protein>
    <submittedName>
        <fullName evidence="1">Uncharacterized protein</fullName>
    </submittedName>
</protein>
<comment type="caution">
    <text evidence="1">The sequence shown here is derived from an EMBL/GenBank/DDBJ whole genome shotgun (WGS) entry which is preliminary data.</text>
</comment>
<accession>A0AAJ1FRX9</accession>
<gene>
    <name evidence="1" type="ORF">NB703_002987</name>
</gene>
<evidence type="ECO:0000313" key="1">
    <source>
        <dbReference type="EMBL" id="MCW0344894.1"/>
    </source>
</evidence>
<dbReference type="AlphaFoldDB" id="A0AAJ1FRX9"/>
<reference evidence="1" key="1">
    <citation type="submission" date="2022-06" db="EMBL/GenBank/DDBJ databases">
        <title>Dynamics of rice microbiomes reveals core vertical transmitted seed endophytes.</title>
        <authorList>
            <person name="Liao K."/>
            <person name="Zhang X."/>
        </authorList>
    </citation>
    <scope>NUCLEOTIDE SEQUENCE</scope>
    <source>
        <strain evidence="1">JT1-17</strain>
    </source>
</reference>
<evidence type="ECO:0000313" key="2">
    <source>
        <dbReference type="Proteomes" id="UP001208888"/>
    </source>
</evidence>
<dbReference type="EMBL" id="JANFVX010000011">
    <property type="protein sequence ID" value="MCW0344894.1"/>
    <property type="molecule type" value="Genomic_DNA"/>
</dbReference>